<dbReference type="PANTHER" id="PTHR21708:SF26">
    <property type="entry name" value="2-DEHYDROPANTOATE 2-REDUCTASE"/>
    <property type="match status" value="1"/>
</dbReference>
<dbReference type="EC" id="1.1.1.169" evidence="3 9"/>
<dbReference type="PANTHER" id="PTHR21708">
    <property type="entry name" value="PROBABLE 2-DEHYDROPANTOATE 2-REDUCTASE"/>
    <property type="match status" value="1"/>
</dbReference>
<evidence type="ECO:0000256" key="2">
    <source>
        <dbReference type="ARBA" id="ARBA00007870"/>
    </source>
</evidence>
<dbReference type="InterPro" id="IPR013332">
    <property type="entry name" value="KPR_N"/>
</dbReference>
<comment type="catalytic activity">
    <reaction evidence="8 9">
        <text>(R)-pantoate + NADP(+) = 2-dehydropantoate + NADPH + H(+)</text>
        <dbReference type="Rhea" id="RHEA:16233"/>
        <dbReference type="ChEBI" id="CHEBI:11561"/>
        <dbReference type="ChEBI" id="CHEBI:15378"/>
        <dbReference type="ChEBI" id="CHEBI:15980"/>
        <dbReference type="ChEBI" id="CHEBI:57783"/>
        <dbReference type="ChEBI" id="CHEBI:58349"/>
        <dbReference type="EC" id="1.1.1.169"/>
    </reaction>
</comment>
<evidence type="ECO:0000256" key="3">
    <source>
        <dbReference type="ARBA" id="ARBA00013014"/>
    </source>
</evidence>
<evidence type="ECO:0000256" key="1">
    <source>
        <dbReference type="ARBA" id="ARBA00004994"/>
    </source>
</evidence>
<keyword evidence="5 9" id="KW-0521">NADP</keyword>
<dbReference type="InterPro" id="IPR013328">
    <property type="entry name" value="6PGD_dom2"/>
</dbReference>
<keyword evidence="6 9" id="KW-0560">Oxidoreductase</keyword>
<evidence type="ECO:0000256" key="6">
    <source>
        <dbReference type="ARBA" id="ARBA00023002"/>
    </source>
</evidence>
<name>A0ABS9BHN7_9BACT</name>
<keyword evidence="13" id="KW-1185">Reference proteome</keyword>
<dbReference type="InterPro" id="IPR051402">
    <property type="entry name" value="KPR-Related"/>
</dbReference>
<dbReference type="InterPro" id="IPR036291">
    <property type="entry name" value="NAD(P)-bd_dom_sf"/>
</dbReference>
<evidence type="ECO:0000256" key="7">
    <source>
        <dbReference type="ARBA" id="ARBA00032024"/>
    </source>
</evidence>
<dbReference type="GO" id="GO:0008677">
    <property type="term" value="F:2-dehydropantoate 2-reductase activity"/>
    <property type="evidence" value="ECO:0007669"/>
    <property type="project" value="UniProtKB-EC"/>
</dbReference>
<dbReference type="Pfam" id="PF08546">
    <property type="entry name" value="ApbA_C"/>
    <property type="match status" value="1"/>
</dbReference>
<evidence type="ECO:0000259" key="11">
    <source>
        <dbReference type="Pfam" id="PF08546"/>
    </source>
</evidence>
<comment type="caution">
    <text evidence="12">The sequence shown here is derived from an EMBL/GenBank/DDBJ whole genome shotgun (WGS) entry which is preliminary data.</text>
</comment>
<feature type="domain" description="Ketopantoate reductase N-terminal" evidence="10">
    <location>
        <begin position="5"/>
        <end position="138"/>
    </location>
</feature>
<evidence type="ECO:0000256" key="9">
    <source>
        <dbReference type="RuleBase" id="RU362068"/>
    </source>
</evidence>
<dbReference type="EMBL" id="JAKEVY010000003">
    <property type="protein sequence ID" value="MCF1715229.1"/>
    <property type="molecule type" value="Genomic_DNA"/>
</dbReference>
<evidence type="ECO:0000256" key="4">
    <source>
        <dbReference type="ARBA" id="ARBA00019465"/>
    </source>
</evidence>
<sequence>MQQPIYIIGAGAIGKALAVFLKETGKEVQLLRGSIQDGNTSRERIKVEMADGTRHDATITIATLDNFPVLNGIIVLATKSFGNVRLAKILKAKTGDSPIVLLQNGLGVEQPFMDEQFPAVYRCVLFVTSQLMNQQTVRFKPVSGCPVGIERGRMQQLTELVEQLSTPFFQFKAEENIQPIIWKKAIVNCVFNTVCPLLEVDNGIFHRSEEARQIARRIIVECTTIAITKEITLEAVEVENSLLQISRLSDGQEISTLQDIRNKRETEIETLNPAVVRIAESLGMGEQVTETRLLGDLVKLKAELNNHGFPK</sequence>
<evidence type="ECO:0000259" key="10">
    <source>
        <dbReference type="Pfam" id="PF02558"/>
    </source>
</evidence>
<gene>
    <name evidence="12" type="ORF">L0U88_11385</name>
</gene>
<accession>A0ABS9BHN7</accession>
<feature type="domain" description="Ketopantoate reductase C-terminal" evidence="11">
    <location>
        <begin position="176"/>
        <end position="287"/>
    </location>
</feature>
<dbReference type="RefSeq" id="WP_234866185.1">
    <property type="nucleotide sequence ID" value="NZ_JAKEVY010000003.1"/>
</dbReference>
<proteinExistence type="inferred from homology"/>
<evidence type="ECO:0000313" key="13">
    <source>
        <dbReference type="Proteomes" id="UP001200145"/>
    </source>
</evidence>
<comment type="pathway">
    <text evidence="1 9">Cofactor biosynthesis; (R)-pantothenate biosynthesis; (R)-pantoate from 3-methyl-2-oxobutanoate: step 2/2.</text>
</comment>
<dbReference type="Proteomes" id="UP001200145">
    <property type="component" value="Unassembled WGS sequence"/>
</dbReference>
<reference evidence="12 13" key="1">
    <citation type="submission" date="2022-01" db="EMBL/GenBank/DDBJ databases">
        <title>Flavihumibacter sp. nov., isolated from sediment of a river.</title>
        <authorList>
            <person name="Liu H."/>
        </authorList>
    </citation>
    <scope>NUCLEOTIDE SEQUENCE [LARGE SCALE GENOMIC DNA]</scope>
    <source>
        <strain evidence="12 13">RY-1</strain>
    </source>
</reference>
<dbReference type="InterPro" id="IPR013752">
    <property type="entry name" value="KPA_reductase"/>
</dbReference>
<evidence type="ECO:0000313" key="12">
    <source>
        <dbReference type="EMBL" id="MCF1715229.1"/>
    </source>
</evidence>
<evidence type="ECO:0000256" key="5">
    <source>
        <dbReference type="ARBA" id="ARBA00022857"/>
    </source>
</evidence>
<comment type="function">
    <text evidence="9">Catalyzes the NADPH-dependent reduction of ketopantoate into pantoic acid.</text>
</comment>
<organism evidence="12 13">
    <name type="scientific">Flavihumibacter fluminis</name>
    <dbReference type="NCBI Taxonomy" id="2909236"/>
    <lineage>
        <taxon>Bacteria</taxon>
        <taxon>Pseudomonadati</taxon>
        <taxon>Bacteroidota</taxon>
        <taxon>Chitinophagia</taxon>
        <taxon>Chitinophagales</taxon>
        <taxon>Chitinophagaceae</taxon>
        <taxon>Flavihumibacter</taxon>
    </lineage>
</organism>
<dbReference type="InterPro" id="IPR008927">
    <property type="entry name" value="6-PGluconate_DH-like_C_sf"/>
</dbReference>
<dbReference type="Gene3D" id="3.40.50.720">
    <property type="entry name" value="NAD(P)-binding Rossmann-like Domain"/>
    <property type="match status" value="1"/>
</dbReference>
<keyword evidence="9" id="KW-0566">Pantothenate biosynthesis</keyword>
<dbReference type="Pfam" id="PF02558">
    <property type="entry name" value="ApbA"/>
    <property type="match status" value="1"/>
</dbReference>
<dbReference type="SUPFAM" id="SSF51735">
    <property type="entry name" value="NAD(P)-binding Rossmann-fold domains"/>
    <property type="match status" value="1"/>
</dbReference>
<comment type="similarity">
    <text evidence="2 9">Belongs to the ketopantoate reductase family.</text>
</comment>
<evidence type="ECO:0000256" key="8">
    <source>
        <dbReference type="ARBA" id="ARBA00048793"/>
    </source>
</evidence>
<dbReference type="NCBIfam" id="TIGR01965">
    <property type="entry name" value="VCBS_repeat"/>
    <property type="match status" value="1"/>
</dbReference>
<dbReference type="Gene3D" id="1.10.1040.10">
    <property type="entry name" value="N-(1-d-carboxylethyl)-l-norvaline Dehydrogenase, domain 2"/>
    <property type="match status" value="1"/>
</dbReference>
<dbReference type="SUPFAM" id="SSF48179">
    <property type="entry name" value="6-phosphogluconate dehydrogenase C-terminal domain-like"/>
    <property type="match status" value="1"/>
</dbReference>
<dbReference type="NCBIfam" id="TIGR00745">
    <property type="entry name" value="apbA_panE"/>
    <property type="match status" value="1"/>
</dbReference>
<protein>
    <recommendedName>
        <fullName evidence="4 9">2-dehydropantoate 2-reductase</fullName>
        <ecNumber evidence="3 9">1.1.1.169</ecNumber>
    </recommendedName>
    <alternativeName>
        <fullName evidence="7 9">Ketopantoate reductase</fullName>
    </alternativeName>
</protein>
<dbReference type="InterPro" id="IPR010221">
    <property type="entry name" value="VCBS_dom"/>
</dbReference>
<dbReference type="InterPro" id="IPR003710">
    <property type="entry name" value="ApbA"/>
</dbReference>